<sequence length="46" mass="4526">MSGRLHARALPGGKDDHGQGASGGAAGGHGGILHERAKNLSALCHV</sequence>
<accession>A0A292ZJW3</accession>
<evidence type="ECO:0000313" key="2">
    <source>
        <dbReference type="EMBL" id="GAY23075.1"/>
    </source>
</evidence>
<organism evidence="2 3">
    <name type="scientific">Sphingobium fuliginis (strain ATCC 27551)</name>
    <dbReference type="NCBI Taxonomy" id="336203"/>
    <lineage>
        <taxon>Bacteria</taxon>
        <taxon>Pseudomonadati</taxon>
        <taxon>Pseudomonadota</taxon>
        <taxon>Alphaproteobacteria</taxon>
        <taxon>Sphingomonadales</taxon>
        <taxon>Sphingomonadaceae</taxon>
        <taxon>Sphingobium</taxon>
    </lineage>
</organism>
<protein>
    <submittedName>
        <fullName evidence="2">Uncharacterized protein</fullName>
    </submittedName>
</protein>
<reference evidence="2 3" key="2">
    <citation type="journal article" date="2013" name="Environ. Sci. Technol.">
        <title>The 4-tert-butylphenol-utilizing bacterium Sphingobium fuliginis OMI can degrade bisphenols via phenolic ring hydroxylation and meta-cleavage pathway.</title>
        <authorList>
            <person name="Ogata Y."/>
            <person name="Goda S."/>
            <person name="Toyama T."/>
            <person name="Sei K."/>
            <person name="Ike M."/>
        </authorList>
    </citation>
    <scope>NUCLEOTIDE SEQUENCE [LARGE SCALE GENOMIC DNA]</scope>
    <source>
        <strain evidence="2 3">OMI</strain>
    </source>
</reference>
<reference evidence="2 3" key="1">
    <citation type="journal article" date="2013" name="Biodegradation">
        <title>Occurrence of 4-tert-butylphenol (4-t-BP) biodegradation in an aquatic sample caused by the presence of Spirodela polyrrhiza and isolation of a 4-t-BP-utilizing bacterium.</title>
        <authorList>
            <person name="Ogata Y."/>
            <person name="Toyama T."/>
            <person name="Yu N."/>
            <person name="Wang X."/>
            <person name="Sei K."/>
            <person name="Ike M."/>
        </authorList>
    </citation>
    <scope>NUCLEOTIDE SEQUENCE [LARGE SCALE GENOMIC DNA]</scope>
    <source>
        <strain evidence="2 3">OMI</strain>
    </source>
</reference>
<feature type="region of interest" description="Disordered" evidence="1">
    <location>
        <begin position="1"/>
        <end position="32"/>
    </location>
</feature>
<evidence type="ECO:0000313" key="3">
    <source>
        <dbReference type="Proteomes" id="UP000221538"/>
    </source>
</evidence>
<gene>
    <name evidence="2" type="ORF">SFOMI_3639</name>
</gene>
<proteinExistence type="predicted"/>
<evidence type="ECO:0000256" key="1">
    <source>
        <dbReference type="SAM" id="MobiDB-lite"/>
    </source>
</evidence>
<comment type="caution">
    <text evidence="2">The sequence shown here is derived from an EMBL/GenBank/DDBJ whole genome shotgun (WGS) entry which is preliminary data.</text>
</comment>
<feature type="compositionally biased region" description="Gly residues" evidence="1">
    <location>
        <begin position="20"/>
        <end position="31"/>
    </location>
</feature>
<dbReference type="EMBL" id="BEWI01000032">
    <property type="protein sequence ID" value="GAY23075.1"/>
    <property type="molecule type" value="Genomic_DNA"/>
</dbReference>
<dbReference type="AlphaFoldDB" id="A0A292ZJW3"/>
<name>A0A292ZJW3_SPHSA</name>
<dbReference type="Proteomes" id="UP000221538">
    <property type="component" value="Unassembled WGS sequence"/>
</dbReference>